<evidence type="ECO:0000313" key="11">
    <source>
        <dbReference type="Proteomes" id="UP000324974"/>
    </source>
</evidence>
<keyword evidence="6 10" id="KW-0418">Kinase</keyword>
<keyword evidence="5" id="KW-0547">Nucleotide-binding</keyword>
<dbReference type="GO" id="GO:0000155">
    <property type="term" value="F:phosphorelay sensor kinase activity"/>
    <property type="evidence" value="ECO:0007669"/>
    <property type="project" value="InterPro"/>
</dbReference>
<dbReference type="Proteomes" id="UP000324974">
    <property type="component" value="Chromosome"/>
</dbReference>
<evidence type="ECO:0000256" key="4">
    <source>
        <dbReference type="ARBA" id="ARBA00022679"/>
    </source>
</evidence>
<keyword evidence="7" id="KW-0067">ATP-binding</keyword>
<dbReference type="InterPro" id="IPR036890">
    <property type="entry name" value="HATPase_C_sf"/>
</dbReference>
<reference evidence="11" key="1">
    <citation type="submission" date="2019-08" db="EMBL/GenBank/DDBJ databases">
        <title>Limnoglobus roseus gen. nov., sp. nov., a novel freshwater planctomycete with a giant genome from the family Gemmataceae.</title>
        <authorList>
            <person name="Kulichevskaya I.S."/>
            <person name="Naumoff D.G."/>
            <person name="Miroshnikov K."/>
            <person name="Ivanova A."/>
            <person name="Philippov D.A."/>
            <person name="Hakobyan A."/>
            <person name="Rijpstra I.C."/>
            <person name="Sinninghe Damste J.S."/>
            <person name="Liesack W."/>
            <person name="Dedysh S.N."/>
        </authorList>
    </citation>
    <scope>NUCLEOTIDE SEQUENCE [LARGE SCALE GENOMIC DNA]</scope>
    <source>
        <strain evidence="11">PX52</strain>
    </source>
</reference>
<dbReference type="Gene3D" id="1.10.287.130">
    <property type="match status" value="1"/>
</dbReference>
<dbReference type="SUPFAM" id="SSF55781">
    <property type="entry name" value="GAF domain-like"/>
    <property type="match status" value="1"/>
</dbReference>
<dbReference type="Gene3D" id="3.30.450.40">
    <property type="match status" value="1"/>
</dbReference>
<dbReference type="EC" id="2.7.13.3" evidence="2"/>
<sequence length="433" mass="46266">MSFTHPEPRRPSEAARLTLTKLPAEMRLAEVFARACEIVADAARVARVGVWLYIDQRSAMRCANLYERSTREHSAGAIIRVADFPAYFSSLTIRKAVPAEVAATDPRTAELAAAYLMPLGISSILDAGIFIDGELAGVVCHEHVGPPREWTTEDRDFAGSVADILGLRIQSAEVADLRAALRTQAPRLAMVEKAEALEQMAAGLSHDFRNLLSVVVGGGDLLAARNDLAPEAREMLNGMVAAAGRGVDLANEMMDFARPSNHPPAVIDLSAATGQFLPVLRAATGDRHSLRYARPAAVGTVLIDRSQYTRLLLNLVVNARDALPGGGEIRMRIAPVRIDPGTGVPGHYVMVEVADGGVGMDDSTRRRAFDSFFTTKSKGTGVGLAVVRRAVDRAGGFVRIESAVGKGTTVRAFFPRVGASSGETTEYAALPPE</sequence>
<dbReference type="InterPro" id="IPR005467">
    <property type="entry name" value="His_kinase_dom"/>
</dbReference>
<gene>
    <name evidence="10" type="ORF">PX52LOC_02766</name>
</gene>
<feature type="domain" description="Histidine kinase" evidence="9">
    <location>
        <begin position="203"/>
        <end position="418"/>
    </location>
</feature>
<dbReference type="SUPFAM" id="SSF47384">
    <property type="entry name" value="Homodimeric domain of signal transducing histidine kinase"/>
    <property type="match status" value="1"/>
</dbReference>
<keyword evidence="11" id="KW-1185">Reference proteome</keyword>
<dbReference type="PRINTS" id="PR00344">
    <property type="entry name" value="BCTRLSENSOR"/>
</dbReference>
<keyword evidence="4" id="KW-0808">Transferase</keyword>
<dbReference type="SMART" id="SM00388">
    <property type="entry name" value="HisKA"/>
    <property type="match status" value="1"/>
</dbReference>
<dbReference type="CDD" id="cd00082">
    <property type="entry name" value="HisKA"/>
    <property type="match status" value="1"/>
</dbReference>
<dbReference type="PROSITE" id="PS50109">
    <property type="entry name" value="HIS_KIN"/>
    <property type="match status" value="1"/>
</dbReference>
<dbReference type="SUPFAM" id="SSF55874">
    <property type="entry name" value="ATPase domain of HSP90 chaperone/DNA topoisomerase II/histidine kinase"/>
    <property type="match status" value="1"/>
</dbReference>
<accession>A0A5C1AAT0</accession>
<dbReference type="Pfam" id="PF00512">
    <property type="entry name" value="HisKA"/>
    <property type="match status" value="1"/>
</dbReference>
<dbReference type="Pfam" id="PF02518">
    <property type="entry name" value="HATPase_c"/>
    <property type="match status" value="1"/>
</dbReference>
<dbReference type="RefSeq" id="WP_168218978.1">
    <property type="nucleotide sequence ID" value="NZ_CP042425.1"/>
</dbReference>
<dbReference type="GO" id="GO:0005524">
    <property type="term" value="F:ATP binding"/>
    <property type="evidence" value="ECO:0007669"/>
    <property type="project" value="UniProtKB-KW"/>
</dbReference>
<keyword evidence="3" id="KW-0597">Phosphoprotein</keyword>
<dbReference type="PANTHER" id="PTHR43065:SF46">
    <property type="entry name" value="C4-DICARBOXYLATE TRANSPORT SENSOR PROTEIN DCTB"/>
    <property type="match status" value="1"/>
</dbReference>
<dbReference type="KEGG" id="lrs:PX52LOC_02766"/>
<dbReference type="Gene3D" id="3.30.565.10">
    <property type="entry name" value="Histidine kinase-like ATPase, C-terminal domain"/>
    <property type="match status" value="1"/>
</dbReference>
<dbReference type="EMBL" id="CP042425">
    <property type="protein sequence ID" value="QEL15830.1"/>
    <property type="molecule type" value="Genomic_DNA"/>
</dbReference>
<dbReference type="InterPro" id="IPR029016">
    <property type="entry name" value="GAF-like_dom_sf"/>
</dbReference>
<organism evidence="10 11">
    <name type="scientific">Limnoglobus roseus</name>
    <dbReference type="NCBI Taxonomy" id="2598579"/>
    <lineage>
        <taxon>Bacteria</taxon>
        <taxon>Pseudomonadati</taxon>
        <taxon>Planctomycetota</taxon>
        <taxon>Planctomycetia</taxon>
        <taxon>Gemmatales</taxon>
        <taxon>Gemmataceae</taxon>
        <taxon>Limnoglobus</taxon>
    </lineage>
</organism>
<name>A0A5C1AAT0_9BACT</name>
<evidence type="ECO:0000313" key="10">
    <source>
        <dbReference type="EMBL" id="QEL15830.1"/>
    </source>
</evidence>
<dbReference type="InterPro" id="IPR003661">
    <property type="entry name" value="HisK_dim/P_dom"/>
</dbReference>
<comment type="catalytic activity">
    <reaction evidence="1">
        <text>ATP + protein L-histidine = ADP + protein N-phospho-L-histidine.</text>
        <dbReference type="EC" id="2.7.13.3"/>
    </reaction>
</comment>
<evidence type="ECO:0000256" key="3">
    <source>
        <dbReference type="ARBA" id="ARBA00022553"/>
    </source>
</evidence>
<evidence type="ECO:0000256" key="6">
    <source>
        <dbReference type="ARBA" id="ARBA00022777"/>
    </source>
</evidence>
<evidence type="ECO:0000256" key="5">
    <source>
        <dbReference type="ARBA" id="ARBA00022741"/>
    </source>
</evidence>
<dbReference type="Pfam" id="PF01590">
    <property type="entry name" value="GAF"/>
    <property type="match status" value="1"/>
</dbReference>
<dbReference type="InterPro" id="IPR004358">
    <property type="entry name" value="Sig_transdc_His_kin-like_C"/>
</dbReference>
<dbReference type="PANTHER" id="PTHR43065">
    <property type="entry name" value="SENSOR HISTIDINE KINASE"/>
    <property type="match status" value="1"/>
</dbReference>
<protein>
    <recommendedName>
        <fullName evidence="2">histidine kinase</fullName>
        <ecNumber evidence="2">2.7.13.3</ecNumber>
    </recommendedName>
</protein>
<dbReference type="InterPro" id="IPR036097">
    <property type="entry name" value="HisK_dim/P_sf"/>
</dbReference>
<dbReference type="AlphaFoldDB" id="A0A5C1AAT0"/>
<evidence type="ECO:0000259" key="9">
    <source>
        <dbReference type="PROSITE" id="PS50109"/>
    </source>
</evidence>
<evidence type="ECO:0000256" key="7">
    <source>
        <dbReference type="ARBA" id="ARBA00022840"/>
    </source>
</evidence>
<keyword evidence="8" id="KW-0902">Two-component regulatory system</keyword>
<evidence type="ECO:0000256" key="1">
    <source>
        <dbReference type="ARBA" id="ARBA00000085"/>
    </source>
</evidence>
<evidence type="ECO:0000256" key="2">
    <source>
        <dbReference type="ARBA" id="ARBA00012438"/>
    </source>
</evidence>
<dbReference type="SMART" id="SM00387">
    <property type="entry name" value="HATPase_c"/>
    <property type="match status" value="1"/>
</dbReference>
<dbReference type="InterPro" id="IPR003594">
    <property type="entry name" value="HATPase_dom"/>
</dbReference>
<dbReference type="InterPro" id="IPR003018">
    <property type="entry name" value="GAF"/>
</dbReference>
<proteinExistence type="predicted"/>
<evidence type="ECO:0000256" key="8">
    <source>
        <dbReference type="ARBA" id="ARBA00023012"/>
    </source>
</evidence>